<dbReference type="GeneID" id="93557674"/>
<dbReference type="OrthoDB" id="787720at2"/>
<feature type="coiled-coil region" evidence="1">
    <location>
        <begin position="230"/>
        <end position="257"/>
    </location>
</feature>
<gene>
    <name evidence="2" type="ORF">HMPREF9441_02243</name>
</gene>
<dbReference type="AlphaFoldDB" id="G5SS93"/>
<proteinExistence type="predicted"/>
<comment type="caution">
    <text evidence="2">The sequence shown here is derived from an EMBL/GenBank/DDBJ whole genome shotgun (WGS) entry which is preliminary data.</text>
</comment>
<protein>
    <submittedName>
        <fullName evidence="2">Putative phage nucleotide-binding protein</fullName>
    </submittedName>
</protein>
<reference evidence="2 3" key="1">
    <citation type="submission" date="2011-03" db="EMBL/GenBank/DDBJ databases">
        <authorList>
            <person name="Weinstock G."/>
            <person name="Sodergren E."/>
            <person name="Clifton S."/>
            <person name="Fulton L."/>
            <person name="Fulton B."/>
            <person name="Courtney L."/>
            <person name="Fronick C."/>
            <person name="Harrison M."/>
            <person name="Strong C."/>
            <person name="Farmer C."/>
            <person name="Delahaunty K."/>
            <person name="Markovic C."/>
            <person name="Hall O."/>
            <person name="Minx P."/>
            <person name="Tomlinson C."/>
            <person name="Mitreva M."/>
            <person name="Hou S."/>
            <person name="Chen J."/>
            <person name="Wollam A."/>
            <person name="Pepin K.H."/>
            <person name="Johnson M."/>
            <person name="Bhonagiri V."/>
            <person name="Zhang X."/>
            <person name="Suruliraj S."/>
            <person name="Warren W."/>
            <person name="Chinwalla A."/>
            <person name="Mardis E.R."/>
            <person name="Wilson R.K."/>
        </authorList>
    </citation>
    <scope>NUCLEOTIDE SEQUENCE [LARGE SCALE GENOMIC DNA]</scope>
    <source>
        <strain evidence="2 3">YIT 11840</strain>
    </source>
</reference>
<sequence length="312" mass="35203">MSLIKKSNELVIPSIVKIMIYGQAGMGKSTLALSAPKPLLLDFDNGVKRVNMAHLDGVDIVQITSWQDVQQVLQENLSDYQTIVVDTIGKMMDFIITYKCGTRQPQIKDWGGINAEFSWLTRTLSSLNKNVVFVAHRDTRKEGDDTVFIPALREKSYNSIVTELDLLGYLEMRNENGIQKRTITFDPTSRNDGKNTCNLPGIMFVPNILDKDSNPTVKNDFITTRVISPYLGMLQKKKEMQEEYEKLIAEIKDSIEREVTDAKSANEFASKIKDFKHVGSSLEMTRNIFSAKVKALGLVYDKETKTYADKAA</sequence>
<accession>G5SS93</accession>
<evidence type="ECO:0000313" key="2">
    <source>
        <dbReference type="EMBL" id="EHG99811.1"/>
    </source>
</evidence>
<dbReference type="InterPro" id="IPR027417">
    <property type="entry name" value="P-loop_NTPase"/>
</dbReference>
<dbReference type="STRING" id="762968.HMPREF9441_02243"/>
<dbReference type="Proteomes" id="UP000003598">
    <property type="component" value="Unassembled WGS sequence"/>
</dbReference>
<dbReference type="HOGENOM" id="CLU_060253_0_0_10"/>
<keyword evidence="3" id="KW-1185">Reference proteome</keyword>
<dbReference type="Pfam" id="PF13479">
    <property type="entry name" value="AAA_24"/>
    <property type="match status" value="1"/>
</dbReference>
<organism evidence="2 3">
    <name type="scientific">Paraprevotella clara YIT 11840</name>
    <dbReference type="NCBI Taxonomy" id="762968"/>
    <lineage>
        <taxon>Bacteria</taxon>
        <taxon>Pseudomonadati</taxon>
        <taxon>Bacteroidota</taxon>
        <taxon>Bacteroidia</taxon>
        <taxon>Bacteroidales</taxon>
        <taxon>Prevotellaceae</taxon>
        <taxon>Paraprevotella</taxon>
    </lineage>
</organism>
<keyword evidence="1" id="KW-0175">Coiled coil</keyword>
<dbReference type="RefSeq" id="WP_008620630.1">
    <property type="nucleotide sequence ID" value="NZ_JH376604.1"/>
</dbReference>
<evidence type="ECO:0000313" key="3">
    <source>
        <dbReference type="Proteomes" id="UP000003598"/>
    </source>
</evidence>
<name>G5SS93_9BACT</name>
<dbReference type="SUPFAM" id="SSF52540">
    <property type="entry name" value="P-loop containing nucleoside triphosphate hydrolases"/>
    <property type="match status" value="1"/>
</dbReference>
<dbReference type="eggNOG" id="COG1100">
    <property type="taxonomic scope" value="Bacteria"/>
</dbReference>
<dbReference type="PATRIC" id="fig|762968.3.peg.1999"/>
<dbReference type="EMBL" id="AFFY01000032">
    <property type="protein sequence ID" value="EHG99811.1"/>
    <property type="molecule type" value="Genomic_DNA"/>
</dbReference>
<evidence type="ECO:0000256" key="1">
    <source>
        <dbReference type="SAM" id="Coils"/>
    </source>
</evidence>